<dbReference type="Pfam" id="PF00378">
    <property type="entry name" value="ECH_1"/>
    <property type="match status" value="1"/>
</dbReference>
<evidence type="ECO:0000256" key="4">
    <source>
        <dbReference type="ARBA" id="ARBA00022832"/>
    </source>
</evidence>
<dbReference type="Gene3D" id="3.90.226.10">
    <property type="entry name" value="2-enoyl-CoA Hydratase, Chain A, domain 1"/>
    <property type="match status" value="1"/>
</dbReference>
<evidence type="ECO:0000256" key="3">
    <source>
        <dbReference type="ARBA" id="ARBA00008750"/>
    </source>
</evidence>
<evidence type="ECO:0000259" key="15">
    <source>
        <dbReference type="Pfam" id="PF00725"/>
    </source>
</evidence>
<evidence type="ECO:0000256" key="14">
    <source>
        <dbReference type="RuleBase" id="RU003707"/>
    </source>
</evidence>
<evidence type="ECO:0000256" key="6">
    <source>
        <dbReference type="ARBA" id="ARBA00023002"/>
    </source>
</evidence>
<comment type="similarity">
    <text evidence="14">Belongs to the enoyl-CoA hydratase/isomerase family.</text>
</comment>
<dbReference type="Pfam" id="PF00725">
    <property type="entry name" value="3HCDH"/>
    <property type="match status" value="1"/>
</dbReference>
<keyword evidence="12" id="KW-0511">Multifunctional enzyme</keyword>
<evidence type="ECO:0000256" key="1">
    <source>
        <dbReference type="ARBA" id="ARBA00004275"/>
    </source>
</evidence>
<dbReference type="PANTHER" id="PTHR23309">
    <property type="entry name" value="3-HYDROXYACYL-COA DEHYROGENASE"/>
    <property type="match status" value="1"/>
</dbReference>
<comment type="subcellular location">
    <subcellularLocation>
        <location evidence="1">Peroxisome</location>
    </subcellularLocation>
</comment>
<keyword evidence="5" id="KW-0442">Lipid degradation</keyword>
<dbReference type="InterPro" id="IPR029045">
    <property type="entry name" value="ClpP/crotonase-like_dom_sf"/>
</dbReference>
<dbReference type="InterPro" id="IPR018376">
    <property type="entry name" value="Enoyl-CoA_hyd/isom_CS"/>
</dbReference>
<evidence type="ECO:0000256" key="12">
    <source>
        <dbReference type="ARBA" id="ARBA00023268"/>
    </source>
</evidence>
<gene>
    <name evidence="17" type="ORF">FOC84_18870</name>
</gene>
<dbReference type="UniPathway" id="UPA00659"/>
<keyword evidence="8" id="KW-0443">Lipid metabolism</keyword>
<dbReference type="InterPro" id="IPR006108">
    <property type="entry name" value="3HC_DH_C"/>
</dbReference>
<dbReference type="Gene3D" id="1.10.1040.50">
    <property type="match status" value="1"/>
</dbReference>
<proteinExistence type="inferred from homology"/>
<dbReference type="SUPFAM" id="SSF48179">
    <property type="entry name" value="6-phosphogluconate dehydrogenase C-terminal domain-like"/>
    <property type="match status" value="2"/>
</dbReference>
<accession>A0A7D4E531</accession>
<organism evidence="17 18">
    <name type="scientific">Achromobacter pestifer</name>
    <dbReference type="NCBI Taxonomy" id="1353889"/>
    <lineage>
        <taxon>Bacteria</taxon>
        <taxon>Pseudomonadati</taxon>
        <taxon>Pseudomonadota</taxon>
        <taxon>Betaproteobacteria</taxon>
        <taxon>Burkholderiales</taxon>
        <taxon>Alcaligenaceae</taxon>
        <taxon>Achromobacter</taxon>
    </lineage>
</organism>
<keyword evidence="11" id="KW-0456">Lyase</keyword>
<keyword evidence="10 17" id="KW-0413">Isomerase</keyword>
<feature type="domain" description="3-hydroxyacyl-CoA dehydrogenase NAD binding" evidence="16">
    <location>
        <begin position="276"/>
        <end position="453"/>
    </location>
</feature>
<comment type="pathway">
    <text evidence="2">Lipid metabolism; fatty acid beta-oxidation.</text>
</comment>
<evidence type="ECO:0000256" key="13">
    <source>
        <dbReference type="ARBA" id="ARBA00049556"/>
    </source>
</evidence>
<dbReference type="FunFam" id="1.10.1040.50:FF:000006">
    <property type="entry name" value="Peroxisomal bifunctional enzyme"/>
    <property type="match status" value="1"/>
</dbReference>
<evidence type="ECO:0000313" key="18">
    <source>
        <dbReference type="Proteomes" id="UP000500970"/>
    </source>
</evidence>
<keyword evidence="6" id="KW-0560">Oxidoreductase</keyword>
<evidence type="ECO:0000256" key="9">
    <source>
        <dbReference type="ARBA" id="ARBA00023140"/>
    </source>
</evidence>
<feature type="domain" description="3-hydroxyacyl-CoA dehydrogenase C-terminal" evidence="15">
    <location>
        <begin position="457"/>
        <end position="549"/>
    </location>
</feature>
<dbReference type="CDD" id="cd06558">
    <property type="entry name" value="crotonase-like"/>
    <property type="match status" value="1"/>
</dbReference>
<keyword evidence="9" id="KW-0576">Peroxisome</keyword>
<dbReference type="Proteomes" id="UP000500970">
    <property type="component" value="Chromosome"/>
</dbReference>
<evidence type="ECO:0000256" key="5">
    <source>
        <dbReference type="ARBA" id="ARBA00022963"/>
    </source>
</evidence>
<dbReference type="PROSITE" id="PS00166">
    <property type="entry name" value="ENOYL_COA_HYDRATASE"/>
    <property type="match status" value="1"/>
</dbReference>
<dbReference type="SUPFAM" id="SSF52096">
    <property type="entry name" value="ClpP/crotonase"/>
    <property type="match status" value="1"/>
</dbReference>
<evidence type="ECO:0000256" key="10">
    <source>
        <dbReference type="ARBA" id="ARBA00023235"/>
    </source>
</evidence>
<evidence type="ECO:0000256" key="8">
    <source>
        <dbReference type="ARBA" id="ARBA00023098"/>
    </source>
</evidence>
<dbReference type="AlphaFoldDB" id="A0A7D4E531"/>
<evidence type="ECO:0000256" key="11">
    <source>
        <dbReference type="ARBA" id="ARBA00023239"/>
    </source>
</evidence>
<comment type="catalytic activity">
    <reaction evidence="13">
        <text>a (3S)-3-hydroxyacyl-CoA + NAD(+) = a 3-oxoacyl-CoA + NADH + H(+)</text>
        <dbReference type="Rhea" id="RHEA:22432"/>
        <dbReference type="ChEBI" id="CHEBI:15378"/>
        <dbReference type="ChEBI" id="CHEBI:57318"/>
        <dbReference type="ChEBI" id="CHEBI:57540"/>
        <dbReference type="ChEBI" id="CHEBI:57945"/>
        <dbReference type="ChEBI" id="CHEBI:90726"/>
        <dbReference type="EC" id="1.1.1.35"/>
    </reaction>
</comment>
<dbReference type="GO" id="GO:0006635">
    <property type="term" value="P:fatty acid beta-oxidation"/>
    <property type="evidence" value="ECO:0007669"/>
    <property type="project" value="UniProtKB-UniPathway"/>
</dbReference>
<dbReference type="InterPro" id="IPR036291">
    <property type="entry name" value="NAD(P)-bd_dom_sf"/>
</dbReference>
<sequence length="668" mass="72258">MQIDNPPVNATSHEVRIALAEAVQQLDADPTLVGGVLAGSGKTFVAGADIREFGDQVSRQPLLGVVIDGLAQCRKPIVAALHGFALGGGFELALGCDARIAKAGTIVGLPEVTLGILPAAGGTQRLPRRTGLARAIKLICNGERFSAAQALEWGLVDEVVEDGLIDRAVALARSMRGRKRDLLDEPLPTEDAAAVEAAAQAAMRTGKARPAVVAAIESIRNAARLPARDALAAERRYFQELRLTPDAFGLRHQFFAERESMKVPELASVQARPVGTVAVVGAGTMGVGIAISALEAGLNVILLERDEAALQRGSTRIRTHYAERVAAGKALPAHGERMLALLETTLDWTRLAAADLVIEAVFEQLDVKQEVFRIIDQHARPGAVLATNTSYLDVDKIAQATSRPADVLGLHFFSPANVMKLLEVVRGSATAADVLATGMSLGKRLKKSPVLCGNAFGFIGNRIYNVYRQQCEMMLEDGAWPETVDTALERLGFAMGPFSVGDLAGLDIPWAMRKSQAATRDARVRYIDVLDKLCELGRHGRKTGAGYYRHDEAKAPRVSDETVRSIIQDASDRRGISRRELGDEEIQRRSMLAMVNEAAWVMHERIAMRASDIDVVMVLGYGFPRWLGGPVHWARRQDRARLVEDLQEIARSTGHGFDVADLSPILDQ</sequence>
<reference evidence="17 18" key="1">
    <citation type="submission" date="2020-05" db="EMBL/GenBank/DDBJ databases">
        <title>FDA dAtabase for Regulatory Grade micrObial Sequences (FDA-ARGOS): Supporting development and validation of Infectious Disease Dx tests.</title>
        <authorList>
            <person name="Sproer C."/>
            <person name="Gronow S."/>
            <person name="Severitt S."/>
            <person name="Schroder I."/>
            <person name="Tallon L."/>
            <person name="Sadzewicz L."/>
            <person name="Zhao X."/>
            <person name="Vavikolanu K."/>
            <person name="Mehta A."/>
            <person name="Aluvathingal J."/>
            <person name="Nadendla S."/>
            <person name="Myers T."/>
            <person name="Yan Y."/>
            <person name="Sichtig H."/>
        </authorList>
    </citation>
    <scope>NUCLEOTIDE SEQUENCE [LARGE SCALE GENOMIC DNA]</scope>
    <source>
        <strain evidence="17 18">FDAARGOS_790</strain>
    </source>
</reference>
<evidence type="ECO:0000259" key="16">
    <source>
        <dbReference type="Pfam" id="PF02737"/>
    </source>
</evidence>
<evidence type="ECO:0000256" key="2">
    <source>
        <dbReference type="ARBA" id="ARBA00005005"/>
    </source>
</evidence>
<dbReference type="Gene3D" id="3.40.50.720">
    <property type="entry name" value="NAD(P)-binding Rossmann-like Domain"/>
    <property type="match status" value="1"/>
</dbReference>
<comment type="similarity">
    <text evidence="3">In the N-terminal section; belongs to the enoyl-CoA hydratase/isomerase family.</text>
</comment>
<dbReference type="InterPro" id="IPR006176">
    <property type="entry name" value="3-OHacyl-CoA_DH_NAD-bd"/>
</dbReference>
<dbReference type="SUPFAM" id="SSF51735">
    <property type="entry name" value="NAD(P)-binding Rossmann-fold domains"/>
    <property type="match status" value="1"/>
</dbReference>
<dbReference type="InterPro" id="IPR001753">
    <property type="entry name" value="Enoyl-CoA_hydra/iso"/>
</dbReference>
<dbReference type="GO" id="GO:0003857">
    <property type="term" value="F:(3S)-3-hydroxyacyl-CoA dehydrogenase (NAD+) activity"/>
    <property type="evidence" value="ECO:0007669"/>
    <property type="project" value="UniProtKB-EC"/>
</dbReference>
<dbReference type="GO" id="GO:0070403">
    <property type="term" value="F:NAD+ binding"/>
    <property type="evidence" value="ECO:0007669"/>
    <property type="project" value="InterPro"/>
</dbReference>
<keyword evidence="4" id="KW-0276">Fatty acid metabolism</keyword>
<keyword evidence="18" id="KW-1185">Reference proteome</keyword>
<dbReference type="FunFam" id="3.40.50.720:FF:000009">
    <property type="entry name" value="Fatty oxidation complex, alpha subunit"/>
    <property type="match status" value="1"/>
</dbReference>
<dbReference type="GO" id="GO:0004300">
    <property type="term" value="F:enoyl-CoA hydratase activity"/>
    <property type="evidence" value="ECO:0007669"/>
    <property type="project" value="UniProtKB-ARBA"/>
</dbReference>
<dbReference type="EMBL" id="CP053985">
    <property type="protein sequence ID" value="QKH39749.1"/>
    <property type="molecule type" value="Genomic_DNA"/>
</dbReference>
<dbReference type="GO" id="GO:0016853">
    <property type="term" value="F:isomerase activity"/>
    <property type="evidence" value="ECO:0007669"/>
    <property type="project" value="UniProtKB-KW"/>
</dbReference>
<evidence type="ECO:0000313" key="17">
    <source>
        <dbReference type="EMBL" id="QKH39749.1"/>
    </source>
</evidence>
<name>A0A7D4E531_9BURK</name>
<dbReference type="PANTHER" id="PTHR23309:SF51">
    <property type="entry name" value="3-HYDROXYACYL-COA DEHYDROGENASE-RELATED"/>
    <property type="match status" value="1"/>
</dbReference>
<dbReference type="KEGG" id="apes:FOC84_18870"/>
<dbReference type="Pfam" id="PF02737">
    <property type="entry name" value="3HCDH_N"/>
    <property type="match status" value="1"/>
</dbReference>
<protein>
    <submittedName>
        <fullName evidence="17">Enoyl-CoA hydratase/isomerase family protein</fullName>
    </submittedName>
</protein>
<keyword evidence="7" id="KW-0520">NAD</keyword>
<evidence type="ECO:0000256" key="7">
    <source>
        <dbReference type="ARBA" id="ARBA00023027"/>
    </source>
</evidence>
<dbReference type="InterPro" id="IPR008927">
    <property type="entry name" value="6-PGluconate_DH-like_C_sf"/>
</dbReference>